<reference evidence="1 3" key="1">
    <citation type="submission" date="2014-07" db="EMBL/GenBank/DDBJ databases">
        <title>Draft genome sequence of Nonlabens ulvanivorans, an ulvan degrading bacterium.</title>
        <authorList>
            <person name="Kopel M."/>
            <person name="Helbert W."/>
            <person name="Henrissat B."/>
            <person name="Doniger T."/>
            <person name="Banin E."/>
        </authorList>
    </citation>
    <scope>NUCLEOTIDE SEQUENCE [LARGE SCALE GENOMIC DNA]</scope>
    <source>
        <strain evidence="1 3">PLR</strain>
    </source>
</reference>
<organism evidence="1 3">
    <name type="scientific">Nonlabens ulvanivorans</name>
    <name type="common">Persicivirga ulvanivorans</name>
    <dbReference type="NCBI Taxonomy" id="906888"/>
    <lineage>
        <taxon>Bacteria</taxon>
        <taxon>Pseudomonadati</taxon>
        <taxon>Bacteroidota</taxon>
        <taxon>Flavobacteriia</taxon>
        <taxon>Flavobacteriales</taxon>
        <taxon>Flavobacteriaceae</taxon>
        <taxon>Nonlabens</taxon>
    </lineage>
</organism>
<accession>A0A084JW19</accession>
<protein>
    <submittedName>
        <fullName evidence="1">Uncharacterized protein</fullName>
    </submittedName>
</protein>
<dbReference type="EMBL" id="JPJI01000032">
    <property type="protein sequence ID" value="KEZ93153.1"/>
    <property type="molecule type" value="Genomic_DNA"/>
</dbReference>
<keyword evidence="4" id="KW-1185">Reference proteome</keyword>
<evidence type="ECO:0000313" key="3">
    <source>
        <dbReference type="Proteomes" id="UP000028531"/>
    </source>
</evidence>
<dbReference type="EMBL" id="PVNA01000003">
    <property type="protein sequence ID" value="PRX13727.1"/>
    <property type="molecule type" value="Genomic_DNA"/>
</dbReference>
<reference evidence="2 4" key="2">
    <citation type="submission" date="2018-03" db="EMBL/GenBank/DDBJ databases">
        <title>Genomic Encyclopedia of Archaeal and Bacterial Type Strains, Phase II (KMG-II): from individual species to whole genera.</title>
        <authorList>
            <person name="Goeker M."/>
        </authorList>
    </citation>
    <scope>NUCLEOTIDE SEQUENCE [LARGE SCALE GENOMIC DNA]</scope>
    <source>
        <strain evidence="2 4">DSM 22727</strain>
    </source>
</reference>
<dbReference type="Proteomes" id="UP000239997">
    <property type="component" value="Unassembled WGS sequence"/>
</dbReference>
<gene>
    <name evidence="1" type="ORF">IL45_13605</name>
    <name evidence="2" type="ORF">LY02_01975</name>
</gene>
<dbReference type="Proteomes" id="UP000028531">
    <property type="component" value="Unassembled WGS sequence"/>
</dbReference>
<sequence>MNLQPLRIEAGWQVTNNQFYEVDPIPGQESYFEGSSLLMLRNNGRLKLIDLQWRPELDLNGEYQLQVLNFVENFNPITNEFDTEPNWEHPVLNFATKSRLVLVEKLEDLLRTLPVFEDPRMIERRGVIDNLSESYRLRIVENGISTDYINDILENGSAQLQVYILSHKDLTREILLKFAENGLTKKVKNQAKQKLTSKGFRA</sequence>
<proteinExistence type="predicted"/>
<dbReference type="OrthoDB" id="3532550at2"/>
<evidence type="ECO:0000313" key="2">
    <source>
        <dbReference type="EMBL" id="PRX13727.1"/>
    </source>
</evidence>
<comment type="caution">
    <text evidence="1">The sequence shown here is derived from an EMBL/GenBank/DDBJ whole genome shotgun (WGS) entry which is preliminary data.</text>
</comment>
<evidence type="ECO:0000313" key="4">
    <source>
        <dbReference type="Proteomes" id="UP000239997"/>
    </source>
</evidence>
<evidence type="ECO:0000313" key="1">
    <source>
        <dbReference type="EMBL" id="KEZ93153.1"/>
    </source>
</evidence>
<name>A0A084JW19_NONUL</name>
<dbReference type="RefSeq" id="WP_036584820.1">
    <property type="nucleotide sequence ID" value="NZ_JPJI01000032.1"/>
</dbReference>
<dbReference type="AlphaFoldDB" id="A0A084JW19"/>